<dbReference type="EMBL" id="GBXM01074211">
    <property type="protein sequence ID" value="JAH34366.1"/>
    <property type="molecule type" value="Transcribed_RNA"/>
</dbReference>
<dbReference type="AlphaFoldDB" id="A0A0E9RZ83"/>
<evidence type="ECO:0000313" key="1">
    <source>
        <dbReference type="EMBL" id="JAH34366.1"/>
    </source>
</evidence>
<accession>A0A0E9RZ83</accession>
<name>A0A0E9RZ83_ANGAN</name>
<sequence length="81" mass="9055">MSITVWVNNKHCVALCHFKFSIIFYCNYLPHVSSSDKLMVQTGAKQSLDLTTYYGSNHSLVMSSACTLCKSSRSIKVKSTL</sequence>
<organism evidence="1">
    <name type="scientific">Anguilla anguilla</name>
    <name type="common">European freshwater eel</name>
    <name type="synonym">Muraena anguilla</name>
    <dbReference type="NCBI Taxonomy" id="7936"/>
    <lineage>
        <taxon>Eukaryota</taxon>
        <taxon>Metazoa</taxon>
        <taxon>Chordata</taxon>
        <taxon>Craniata</taxon>
        <taxon>Vertebrata</taxon>
        <taxon>Euteleostomi</taxon>
        <taxon>Actinopterygii</taxon>
        <taxon>Neopterygii</taxon>
        <taxon>Teleostei</taxon>
        <taxon>Anguilliformes</taxon>
        <taxon>Anguillidae</taxon>
        <taxon>Anguilla</taxon>
    </lineage>
</organism>
<proteinExistence type="predicted"/>
<protein>
    <submittedName>
        <fullName evidence="1">Uncharacterized protein</fullName>
    </submittedName>
</protein>
<reference evidence="1" key="2">
    <citation type="journal article" date="2015" name="Fish Shellfish Immunol.">
        <title>Early steps in the European eel (Anguilla anguilla)-Vibrio vulnificus interaction in the gills: Role of the RtxA13 toxin.</title>
        <authorList>
            <person name="Callol A."/>
            <person name="Pajuelo D."/>
            <person name="Ebbesson L."/>
            <person name="Teles M."/>
            <person name="MacKenzie S."/>
            <person name="Amaro C."/>
        </authorList>
    </citation>
    <scope>NUCLEOTIDE SEQUENCE</scope>
</reference>
<reference evidence="1" key="1">
    <citation type="submission" date="2014-11" db="EMBL/GenBank/DDBJ databases">
        <authorList>
            <person name="Amaro Gonzalez C."/>
        </authorList>
    </citation>
    <scope>NUCLEOTIDE SEQUENCE</scope>
</reference>